<evidence type="ECO:0000256" key="1">
    <source>
        <dbReference type="ARBA" id="ARBA00008020"/>
    </source>
</evidence>
<dbReference type="Gene3D" id="3.30.260.10">
    <property type="entry name" value="TCP-1-like chaperonin intermediate domain"/>
    <property type="match status" value="1"/>
</dbReference>
<dbReference type="InterPro" id="IPR017998">
    <property type="entry name" value="Chaperone_TCP-1"/>
</dbReference>
<dbReference type="Proteomes" id="UP001148018">
    <property type="component" value="Unassembled WGS sequence"/>
</dbReference>
<dbReference type="AlphaFoldDB" id="A0A9Q0DYJ4"/>
<dbReference type="GO" id="GO:0051131">
    <property type="term" value="P:chaperone-mediated protein complex assembly"/>
    <property type="evidence" value="ECO:0007669"/>
    <property type="project" value="InterPro"/>
</dbReference>
<evidence type="ECO:0000256" key="4">
    <source>
        <dbReference type="ARBA" id="ARBA00023186"/>
    </source>
</evidence>
<dbReference type="InterPro" id="IPR027410">
    <property type="entry name" value="TCP-1-like_intermed_sf"/>
</dbReference>
<organism evidence="6 7">
    <name type="scientific">Muraenolepis orangiensis</name>
    <name type="common">Patagonian moray cod</name>
    <dbReference type="NCBI Taxonomy" id="630683"/>
    <lineage>
        <taxon>Eukaryota</taxon>
        <taxon>Metazoa</taxon>
        <taxon>Chordata</taxon>
        <taxon>Craniata</taxon>
        <taxon>Vertebrata</taxon>
        <taxon>Euteleostomi</taxon>
        <taxon>Actinopterygii</taxon>
        <taxon>Neopterygii</taxon>
        <taxon>Teleostei</taxon>
        <taxon>Neoteleostei</taxon>
        <taxon>Acanthomorphata</taxon>
        <taxon>Zeiogadaria</taxon>
        <taxon>Gadariae</taxon>
        <taxon>Gadiformes</taxon>
        <taxon>Muraenolepidoidei</taxon>
        <taxon>Muraenolepididae</taxon>
        <taxon>Muraenolepis</taxon>
    </lineage>
</organism>
<dbReference type="InterPro" id="IPR027409">
    <property type="entry name" value="GroEL-like_apical_dom_sf"/>
</dbReference>
<dbReference type="Gene3D" id="1.10.560.10">
    <property type="entry name" value="GroEL-like equatorial domain"/>
    <property type="match status" value="1"/>
</dbReference>
<dbReference type="SUPFAM" id="SSF48592">
    <property type="entry name" value="GroEL equatorial domain-like"/>
    <property type="match status" value="1"/>
</dbReference>
<keyword evidence="4 5" id="KW-0143">Chaperone</keyword>
<evidence type="ECO:0000256" key="5">
    <source>
        <dbReference type="RuleBase" id="RU004187"/>
    </source>
</evidence>
<dbReference type="PANTHER" id="PTHR14667:SF2">
    <property type="entry name" value="BARDET-BIEDL SYNDROME 10 PROTEIN"/>
    <property type="match status" value="1"/>
</dbReference>
<evidence type="ECO:0000313" key="6">
    <source>
        <dbReference type="EMBL" id="KAJ3596071.1"/>
    </source>
</evidence>
<dbReference type="InterPro" id="IPR002423">
    <property type="entry name" value="Cpn60/GroEL/TCP-1"/>
</dbReference>
<evidence type="ECO:0000256" key="2">
    <source>
        <dbReference type="ARBA" id="ARBA00022741"/>
    </source>
</evidence>
<dbReference type="InterPro" id="IPR027413">
    <property type="entry name" value="GROEL-like_equatorial_sf"/>
</dbReference>
<keyword evidence="7" id="KW-1185">Reference proteome</keyword>
<dbReference type="Pfam" id="PF00118">
    <property type="entry name" value="Cpn60_TCP1"/>
    <property type="match status" value="1"/>
</dbReference>
<sequence length="628" mass="67674">MQPVERVNLKHVLQTVCVLEAVVLRSFGPDGGQVLFTRDTGQLMLSRSGKRILTALRLDHPLARMVVECAWKHSEVTGDGSKTFVLLLAALLRGIQTEACEGSVASRACMARARHTAEELLAFGLEELGDIIGAKVVPHSVNLSWESIGGRRDEEGPPRVDANADDACDVRRLLAAFFDTRLGCTHSRLMSRLTRDLISLWRRPTDPPSLALRFLEKNLTALHTPVCGFPARCCRLIEGQVIHRDFAPSVLSDGVVLEVGGREGYTEGGIMKYSVWAERSLEGVVGTLRGLGVTLLLSAGKQSEAALAAARRAGISVVECVDEEELSLFAELSGARPAFECWRIGPEHVAELSFCRPVVLGAHSYVQVAFSAPEERGAVRPHSLVVCGAGEGQVEQCARAVRDALRTLLAAEDDSGTSLRPHRLRPPNVETHATTTTTTICTDGASSPREGVWDSRCVLPAGGAFEFLLHRALLQHSQARCSPTPPPPPGRESGVTAVCQLLADALLSIPRLLYCHRPRDFLQARRLSFAMCCRSSTSLCSGLHQGGGGGECSVPVAAGQQSHGLFSDGRSTSDAGLESVVCKYQLILAVLQCLCSVLRVDAVLQVHKTPHTKASPDTDDDDDDEDML</sequence>
<dbReference type="EMBL" id="JANIIK010000110">
    <property type="protein sequence ID" value="KAJ3596071.1"/>
    <property type="molecule type" value="Genomic_DNA"/>
</dbReference>
<reference evidence="6" key="1">
    <citation type="submission" date="2022-07" db="EMBL/GenBank/DDBJ databases">
        <title>Chromosome-level genome of Muraenolepis orangiensis.</title>
        <authorList>
            <person name="Kim J."/>
        </authorList>
    </citation>
    <scope>NUCLEOTIDE SEQUENCE</scope>
    <source>
        <strain evidence="6">KU_S4_2022</strain>
        <tissue evidence="6">Muscle</tissue>
    </source>
</reference>
<evidence type="ECO:0008006" key="8">
    <source>
        <dbReference type="Google" id="ProtNLM"/>
    </source>
</evidence>
<keyword evidence="2 5" id="KW-0547">Nucleotide-binding</keyword>
<dbReference type="OrthoDB" id="9393833at2759"/>
<dbReference type="PRINTS" id="PR00304">
    <property type="entry name" value="TCOMPLEXTCP1"/>
</dbReference>
<evidence type="ECO:0000256" key="3">
    <source>
        <dbReference type="ARBA" id="ARBA00022840"/>
    </source>
</evidence>
<dbReference type="InterPro" id="IPR042619">
    <property type="entry name" value="BBS10"/>
</dbReference>
<comment type="caution">
    <text evidence="6">The sequence shown here is derived from an EMBL/GenBank/DDBJ whole genome shotgun (WGS) entry which is preliminary data.</text>
</comment>
<proteinExistence type="inferred from homology"/>
<accession>A0A9Q0DYJ4</accession>
<protein>
    <recommendedName>
        <fullName evidence="8">Bardet-Biedl syndrome 10</fullName>
    </recommendedName>
</protein>
<dbReference type="Gene3D" id="3.50.7.10">
    <property type="entry name" value="GroEL"/>
    <property type="match status" value="1"/>
</dbReference>
<name>A0A9Q0DYJ4_9TELE</name>
<gene>
    <name evidence="6" type="ORF">NHX12_002480</name>
</gene>
<dbReference type="GO" id="GO:0005524">
    <property type="term" value="F:ATP binding"/>
    <property type="evidence" value="ECO:0007669"/>
    <property type="project" value="UniProtKB-KW"/>
</dbReference>
<dbReference type="GO" id="GO:0140662">
    <property type="term" value="F:ATP-dependent protein folding chaperone"/>
    <property type="evidence" value="ECO:0007669"/>
    <property type="project" value="InterPro"/>
</dbReference>
<keyword evidence="3 5" id="KW-0067">ATP-binding</keyword>
<comment type="similarity">
    <text evidence="1 5">Belongs to the TCP-1 chaperonin family.</text>
</comment>
<dbReference type="PANTHER" id="PTHR14667">
    <property type="entry name" value="BARDET-BIEDL SYNDROME 10 PROTEIN"/>
    <property type="match status" value="1"/>
</dbReference>
<evidence type="ECO:0000313" key="7">
    <source>
        <dbReference type="Proteomes" id="UP001148018"/>
    </source>
</evidence>